<gene>
    <name evidence="2 4" type="ORF">BDZ99DRAFT_565358</name>
</gene>
<accession>A0A6A6ZA86</accession>
<evidence type="ECO:0000256" key="1">
    <source>
        <dbReference type="SAM" id="MobiDB-lite"/>
    </source>
</evidence>
<proteinExistence type="predicted"/>
<dbReference type="EMBL" id="MU003692">
    <property type="protein sequence ID" value="KAF2817643.1"/>
    <property type="molecule type" value="Genomic_DNA"/>
</dbReference>
<keyword evidence="3" id="KW-1185">Reference proteome</keyword>
<organism evidence="2">
    <name type="scientific">Mytilinidion resinicola</name>
    <dbReference type="NCBI Taxonomy" id="574789"/>
    <lineage>
        <taxon>Eukaryota</taxon>
        <taxon>Fungi</taxon>
        <taxon>Dikarya</taxon>
        <taxon>Ascomycota</taxon>
        <taxon>Pezizomycotina</taxon>
        <taxon>Dothideomycetes</taxon>
        <taxon>Pleosporomycetidae</taxon>
        <taxon>Mytilinidiales</taxon>
        <taxon>Mytilinidiaceae</taxon>
        <taxon>Mytilinidion</taxon>
    </lineage>
</organism>
<reference evidence="2 4" key="1">
    <citation type="journal article" date="2020" name="Stud. Mycol.">
        <title>101 Dothideomycetes genomes: a test case for predicting lifestyles and emergence of pathogens.</title>
        <authorList>
            <person name="Haridas S."/>
            <person name="Albert R."/>
            <person name="Binder M."/>
            <person name="Bloem J."/>
            <person name="Labutti K."/>
            <person name="Salamov A."/>
            <person name="Andreopoulos B."/>
            <person name="Baker S."/>
            <person name="Barry K."/>
            <person name="Bills G."/>
            <person name="Bluhm B."/>
            <person name="Cannon C."/>
            <person name="Castanera R."/>
            <person name="Culley D."/>
            <person name="Daum C."/>
            <person name="Ezra D."/>
            <person name="Gonzalez J."/>
            <person name="Henrissat B."/>
            <person name="Kuo A."/>
            <person name="Liang C."/>
            <person name="Lipzen A."/>
            <person name="Lutzoni F."/>
            <person name="Magnuson J."/>
            <person name="Mondo S."/>
            <person name="Nolan M."/>
            <person name="Ohm R."/>
            <person name="Pangilinan J."/>
            <person name="Park H.-J."/>
            <person name="Ramirez L."/>
            <person name="Alfaro M."/>
            <person name="Sun H."/>
            <person name="Tritt A."/>
            <person name="Yoshinaga Y."/>
            <person name="Zwiers L.-H."/>
            <person name="Turgeon B."/>
            <person name="Goodwin S."/>
            <person name="Spatafora J."/>
            <person name="Crous P."/>
            <person name="Grigoriev I."/>
        </authorList>
    </citation>
    <scope>NUCLEOTIDE SEQUENCE</scope>
    <source>
        <strain evidence="2 4">CBS 304.34</strain>
    </source>
</reference>
<evidence type="ECO:0000313" key="3">
    <source>
        <dbReference type="Proteomes" id="UP000504636"/>
    </source>
</evidence>
<reference evidence="4" key="3">
    <citation type="submission" date="2025-04" db="UniProtKB">
        <authorList>
            <consortium name="RefSeq"/>
        </authorList>
    </citation>
    <scope>IDENTIFICATION</scope>
    <source>
        <strain evidence="4">CBS 304.34</strain>
    </source>
</reference>
<dbReference type="Proteomes" id="UP000504636">
    <property type="component" value="Unplaced"/>
</dbReference>
<dbReference type="GeneID" id="54468362"/>
<protein>
    <submittedName>
        <fullName evidence="2 4">Uncharacterized protein</fullName>
    </submittedName>
</protein>
<feature type="region of interest" description="Disordered" evidence="1">
    <location>
        <begin position="23"/>
        <end position="56"/>
    </location>
</feature>
<feature type="region of interest" description="Disordered" evidence="1">
    <location>
        <begin position="70"/>
        <end position="145"/>
    </location>
</feature>
<evidence type="ECO:0000313" key="2">
    <source>
        <dbReference type="EMBL" id="KAF2817643.1"/>
    </source>
</evidence>
<feature type="compositionally biased region" description="Polar residues" evidence="1">
    <location>
        <begin position="86"/>
        <end position="101"/>
    </location>
</feature>
<name>A0A6A6ZA86_9PEZI</name>
<feature type="compositionally biased region" description="Basic and acidic residues" evidence="1">
    <location>
        <begin position="70"/>
        <end position="83"/>
    </location>
</feature>
<reference evidence="4" key="2">
    <citation type="submission" date="2020-04" db="EMBL/GenBank/DDBJ databases">
        <authorList>
            <consortium name="NCBI Genome Project"/>
        </authorList>
    </citation>
    <scope>NUCLEOTIDE SEQUENCE</scope>
    <source>
        <strain evidence="4">CBS 304.34</strain>
    </source>
</reference>
<feature type="compositionally biased region" description="Basic and acidic residues" evidence="1">
    <location>
        <begin position="110"/>
        <end position="145"/>
    </location>
</feature>
<dbReference type="RefSeq" id="XP_033584607.1">
    <property type="nucleotide sequence ID" value="XM_033727469.1"/>
</dbReference>
<dbReference type="AlphaFoldDB" id="A0A6A6ZA86"/>
<sequence>MSLDHYWDVYGTLTEGYQKRRRELKIQGASDESQSEERPSHSSEASSGSSYINLVNSPSKIPKLHLQAPDGKKKVLAGEDIDNHAQAISSNPSGSQEPTLKQSDETIIEVIRDPVIEEERSTLKTERGRRRSEDSTETKEGIENS</sequence>
<evidence type="ECO:0000313" key="4">
    <source>
        <dbReference type="RefSeq" id="XP_033584607.1"/>
    </source>
</evidence>